<dbReference type="InterPro" id="IPR027417">
    <property type="entry name" value="P-loop_NTPase"/>
</dbReference>
<evidence type="ECO:0000313" key="13">
    <source>
        <dbReference type="EMBL" id="TDX44554.1"/>
    </source>
</evidence>
<evidence type="ECO:0000259" key="9">
    <source>
        <dbReference type="PROSITE" id="PS50893"/>
    </source>
</evidence>
<dbReference type="InterPro" id="IPR000644">
    <property type="entry name" value="CBS_dom"/>
</dbReference>
<dbReference type="Pfam" id="PF00005">
    <property type="entry name" value="ABC_tran"/>
    <property type="match status" value="1"/>
</dbReference>
<evidence type="ECO:0000256" key="7">
    <source>
        <dbReference type="PROSITE-ProRule" id="PRU00703"/>
    </source>
</evidence>
<dbReference type="Gene3D" id="3.40.50.300">
    <property type="entry name" value="P-loop containing nucleotide triphosphate hydrolases"/>
    <property type="match status" value="1"/>
</dbReference>
<dbReference type="Proteomes" id="UP000199519">
    <property type="component" value="Unassembled WGS sequence"/>
</dbReference>
<dbReference type="Proteomes" id="UP000198612">
    <property type="component" value="Unassembled WGS sequence"/>
</dbReference>
<evidence type="ECO:0000259" key="10">
    <source>
        <dbReference type="PROSITE" id="PS51371"/>
    </source>
</evidence>
<accession>A0A4R8GMT5</accession>
<keyword evidence="4 8" id="KW-0547">Nucleotide-binding</keyword>
<evidence type="ECO:0000313" key="12">
    <source>
        <dbReference type="EMBL" id="SES73052.1"/>
    </source>
</evidence>
<dbReference type="PANTHER" id="PTHR43117:SF4">
    <property type="entry name" value="OSMOPROTECTANT IMPORT ATP-BINDING PROTEIN OSMV"/>
    <property type="match status" value="1"/>
</dbReference>
<dbReference type="SUPFAM" id="SSF54631">
    <property type="entry name" value="CBS-domain pair"/>
    <property type="match status" value="1"/>
</dbReference>
<evidence type="ECO:0000256" key="3">
    <source>
        <dbReference type="ARBA" id="ARBA00022737"/>
    </source>
</evidence>
<dbReference type="GO" id="GO:0016887">
    <property type="term" value="F:ATP hydrolysis activity"/>
    <property type="evidence" value="ECO:0007669"/>
    <property type="project" value="UniProtKB-UniRule"/>
</dbReference>
<dbReference type="GO" id="GO:0005886">
    <property type="term" value="C:plasma membrane"/>
    <property type="evidence" value="ECO:0007669"/>
    <property type="project" value="UniProtKB-SubCell"/>
</dbReference>
<dbReference type="PROSITE" id="PS00211">
    <property type="entry name" value="ABC_TRANSPORTER_1"/>
    <property type="match status" value="1"/>
</dbReference>
<comment type="subunit">
    <text evidence="8">The complex is probably composed of two ATP-binding proteins, two transmembrane proteins and a solute-binding protein.</text>
</comment>
<evidence type="ECO:0000256" key="6">
    <source>
        <dbReference type="ARBA" id="ARBA00023122"/>
    </source>
</evidence>
<comment type="subcellular location">
    <subcellularLocation>
        <location evidence="8">Cell inner membrane</location>
        <topology evidence="8">Peripheral membrane protein</topology>
    </subcellularLocation>
</comment>
<proteinExistence type="inferred from homology"/>
<comment type="similarity">
    <text evidence="1 8">Belongs to the ABC transporter superfamily.</text>
</comment>
<dbReference type="InterPro" id="IPR003593">
    <property type="entry name" value="AAA+_ATPase"/>
</dbReference>
<dbReference type="CDD" id="cd03295">
    <property type="entry name" value="ABC_OpuCA_Osmoprotection"/>
    <property type="match status" value="1"/>
</dbReference>
<dbReference type="EMBL" id="SOEF01000011">
    <property type="protein sequence ID" value="TDX44554.1"/>
    <property type="molecule type" value="Genomic_DNA"/>
</dbReference>
<dbReference type="Proteomes" id="UP000295472">
    <property type="component" value="Unassembled WGS sequence"/>
</dbReference>
<dbReference type="EMBL" id="FNBJ01000005">
    <property type="protein sequence ID" value="SDF04240.1"/>
    <property type="molecule type" value="Genomic_DNA"/>
</dbReference>
<dbReference type="InterPro" id="IPR005892">
    <property type="entry name" value="Gly-betaine_transp_ATP-bd"/>
</dbReference>
<keyword evidence="5 8" id="KW-0067">ATP-binding</keyword>
<gene>
    <name evidence="13" type="ORF">C7954_11150</name>
    <name evidence="11" type="ORF">SAMN04488598_10582</name>
    <name evidence="12" type="ORF">SAMN04515652_104113</name>
</gene>
<keyword evidence="3" id="KW-0677">Repeat</keyword>
<dbReference type="EC" id="7.6.2.9" evidence="8"/>
<reference evidence="13 16" key="2">
    <citation type="submission" date="2019-03" db="EMBL/GenBank/DDBJ databases">
        <title>Subsurface microbial communities from deep shales in Ohio and West Virginia, USA.</title>
        <authorList>
            <person name="Wrighton K."/>
        </authorList>
    </citation>
    <scope>NUCLEOTIDE SEQUENCE [LARGE SCALE GENOMIC DNA]</scope>
    <source>
        <strain evidence="13 16">DSMZ 11287</strain>
    </source>
</reference>
<dbReference type="EMBL" id="FOHG01000004">
    <property type="protein sequence ID" value="SES73052.1"/>
    <property type="molecule type" value="Genomic_DNA"/>
</dbReference>
<sequence length="371" mass="42526">MIKLENLSKTYFTAEEEAVSDLNLEVKEGEICVFVGPSGCGKTTTLKMINRLIEPTSGKIYINQKDAISLEKSELRREIGYVIQEIGLFPHLTVKENVATVPKLLKWDPERIDKRVKELLKTIGLDPDNHLDKYPNELSGGQQQRVGVARAMAADPPIMLMDEPFGAVDPITRADLQNEFLRLQKKINKTICFVTHDIDEAIKMGDKIAIMNQGKLVQYDTPKNILFNPKNEFVEDFIGSDRGLKVLNLLKAKKVMEKEFYKADRSESYEQVIKKLEESKQKYILVTADKRKLMGYVNLKRLKENEESDWEKHIKMTPVIEEDASLKDVLNKMIENDVTLIPIVDSDNNLKATITMEIIQNYISDEYNQEE</sequence>
<dbReference type="Gene3D" id="3.10.580.10">
    <property type="entry name" value="CBS-domain"/>
    <property type="match status" value="1"/>
</dbReference>
<dbReference type="Pfam" id="PF00571">
    <property type="entry name" value="CBS"/>
    <property type="match status" value="1"/>
</dbReference>
<dbReference type="SMART" id="SM00116">
    <property type="entry name" value="CBS"/>
    <property type="match status" value="2"/>
</dbReference>
<dbReference type="GO" id="GO:0015418">
    <property type="term" value="F:ABC-type quaternary ammonium compound transporting activity"/>
    <property type="evidence" value="ECO:0007669"/>
    <property type="project" value="UniProtKB-EC"/>
</dbReference>
<dbReference type="GO" id="GO:0005524">
    <property type="term" value="F:ATP binding"/>
    <property type="evidence" value="ECO:0007669"/>
    <property type="project" value="UniProtKB-UniRule"/>
</dbReference>
<keyword evidence="8" id="KW-0997">Cell inner membrane</keyword>
<dbReference type="PROSITE" id="PS50893">
    <property type="entry name" value="ABC_TRANSPORTER_2"/>
    <property type="match status" value="1"/>
</dbReference>
<keyword evidence="2 8" id="KW-0813">Transport</keyword>
<evidence type="ECO:0000313" key="14">
    <source>
        <dbReference type="Proteomes" id="UP000198612"/>
    </source>
</evidence>
<dbReference type="CDD" id="cd02205">
    <property type="entry name" value="CBS_pair_SF"/>
    <property type="match status" value="1"/>
</dbReference>
<feature type="domain" description="CBS" evidence="10">
    <location>
        <begin position="313"/>
        <end position="370"/>
    </location>
</feature>
<dbReference type="SMART" id="SM00382">
    <property type="entry name" value="AAA"/>
    <property type="match status" value="1"/>
</dbReference>
<name>A0A4R8GMT5_9FIRM</name>
<dbReference type="PANTHER" id="PTHR43117">
    <property type="entry name" value="OSMOPROTECTANT IMPORT ATP-BINDING PROTEIN OSMV"/>
    <property type="match status" value="1"/>
</dbReference>
<dbReference type="FunFam" id="3.40.50.300:FF:000201">
    <property type="entry name" value="Glycine betaine/L-proline ABC transporter ATP-binding protein"/>
    <property type="match status" value="1"/>
</dbReference>
<dbReference type="SUPFAM" id="SSF52540">
    <property type="entry name" value="P-loop containing nucleoside triphosphate hydrolases"/>
    <property type="match status" value="1"/>
</dbReference>
<feature type="domain" description="ABC transporter" evidence="9">
    <location>
        <begin position="2"/>
        <end position="238"/>
    </location>
</feature>
<dbReference type="GeneID" id="57012507"/>
<dbReference type="InterPro" id="IPR046342">
    <property type="entry name" value="CBS_dom_sf"/>
</dbReference>
<dbReference type="GO" id="GO:0031460">
    <property type="term" value="P:glycine betaine transport"/>
    <property type="evidence" value="ECO:0007669"/>
    <property type="project" value="InterPro"/>
</dbReference>
<keyword evidence="8" id="KW-1003">Cell membrane</keyword>
<reference evidence="14 15" key="1">
    <citation type="submission" date="2016-10" db="EMBL/GenBank/DDBJ databases">
        <authorList>
            <person name="Varghese N."/>
            <person name="Submissions S."/>
        </authorList>
    </citation>
    <scope>NUCLEOTIDE SEQUENCE [LARGE SCALE GENOMIC DNA]</scope>
    <source>
        <strain evidence="11 15">WG2</strain>
        <strain evidence="12 14">WG5</strain>
    </source>
</reference>
<keyword evidence="15" id="KW-1185">Reference proteome</keyword>
<evidence type="ECO:0000256" key="1">
    <source>
        <dbReference type="ARBA" id="ARBA00005417"/>
    </source>
</evidence>
<protein>
    <recommendedName>
        <fullName evidence="8">Quaternary amine transport ATP-binding protein</fullName>
        <ecNumber evidence="8">7.6.2.9</ecNumber>
    </recommendedName>
</protein>
<dbReference type="GO" id="GO:0006970">
    <property type="term" value="P:response to osmotic stress"/>
    <property type="evidence" value="ECO:0007669"/>
    <property type="project" value="UniProtKB-ARBA"/>
</dbReference>
<dbReference type="InterPro" id="IPR003439">
    <property type="entry name" value="ABC_transporter-like_ATP-bd"/>
</dbReference>
<dbReference type="InterPro" id="IPR017871">
    <property type="entry name" value="ABC_transporter-like_CS"/>
</dbReference>
<evidence type="ECO:0000313" key="16">
    <source>
        <dbReference type="Proteomes" id="UP000295472"/>
    </source>
</evidence>
<evidence type="ECO:0000256" key="2">
    <source>
        <dbReference type="ARBA" id="ARBA00022448"/>
    </source>
</evidence>
<dbReference type="RefSeq" id="WP_089655144.1">
    <property type="nucleotide sequence ID" value="NZ_FNBJ01000005.1"/>
</dbReference>
<evidence type="ECO:0000313" key="15">
    <source>
        <dbReference type="Proteomes" id="UP000199519"/>
    </source>
</evidence>
<keyword evidence="6 7" id="KW-0129">CBS domain</keyword>
<dbReference type="GO" id="GO:0006865">
    <property type="term" value="P:amino acid transport"/>
    <property type="evidence" value="ECO:0007669"/>
    <property type="project" value="UniProtKB-UniRule"/>
</dbReference>
<dbReference type="NCBIfam" id="TIGR01186">
    <property type="entry name" value="proV"/>
    <property type="match status" value="1"/>
</dbReference>
<comment type="catalytic activity">
    <reaction evidence="8">
        <text>a quaternary ammonium(out) + ATP + H2O = a quaternary ammonium(in) + ADP + phosphate + H(+)</text>
        <dbReference type="Rhea" id="RHEA:11036"/>
        <dbReference type="ChEBI" id="CHEBI:15377"/>
        <dbReference type="ChEBI" id="CHEBI:15378"/>
        <dbReference type="ChEBI" id="CHEBI:30616"/>
        <dbReference type="ChEBI" id="CHEBI:35267"/>
        <dbReference type="ChEBI" id="CHEBI:43474"/>
        <dbReference type="ChEBI" id="CHEBI:456216"/>
    </reaction>
</comment>
<evidence type="ECO:0000256" key="4">
    <source>
        <dbReference type="ARBA" id="ARBA00022741"/>
    </source>
</evidence>
<organism evidence="13 16">
    <name type="scientific">Halanaerobium congolense</name>
    <dbReference type="NCBI Taxonomy" id="54121"/>
    <lineage>
        <taxon>Bacteria</taxon>
        <taxon>Bacillati</taxon>
        <taxon>Bacillota</taxon>
        <taxon>Clostridia</taxon>
        <taxon>Halanaerobiales</taxon>
        <taxon>Halanaerobiaceae</taxon>
        <taxon>Halanaerobium</taxon>
    </lineage>
</organism>
<evidence type="ECO:0000256" key="8">
    <source>
        <dbReference type="RuleBase" id="RU369116"/>
    </source>
</evidence>
<evidence type="ECO:0000313" key="11">
    <source>
        <dbReference type="EMBL" id="SDF04240.1"/>
    </source>
</evidence>
<dbReference type="PROSITE" id="PS51371">
    <property type="entry name" value="CBS"/>
    <property type="match status" value="1"/>
</dbReference>
<evidence type="ECO:0000256" key="5">
    <source>
        <dbReference type="ARBA" id="ARBA00022840"/>
    </source>
</evidence>
<dbReference type="AlphaFoldDB" id="A0A4R8GMT5"/>
<keyword evidence="8" id="KW-0472">Membrane</keyword>